<dbReference type="AlphaFoldDB" id="A0A2J6RKH3"/>
<name>A0A2J6RKH3_HYAVF</name>
<organism evidence="2 3">
    <name type="scientific">Hyaloscypha variabilis (strain UAMH 11265 / GT02V1 / F)</name>
    <name type="common">Meliniomyces variabilis</name>
    <dbReference type="NCBI Taxonomy" id="1149755"/>
    <lineage>
        <taxon>Eukaryota</taxon>
        <taxon>Fungi</taxon>
        <taxon>Dikarya</taxon>
        <taxon>Ascomycota</taxon>
        <taxon>Pezizomycotina</taxon>
        <taxon>Leotiomycetes</taxon>
        <taxon>Helotiales</taxon>
        <taxon>Hyaloscyphaceae</taxon>
        <taxon>Hyaloscypha</taxon>
        <taxon>Hyaloscypha variabilis</taxon>
    </lineage>
</organism>
<evidence type="ECO:0000313" key="2">
    <source>
        <dbReference type="EMBL" id="PMD39026.1"/>
    </source>
</evidence>
<feature type="compositionally biased region" description="Polar residues" evidence="1">
    <location>
        <begin position="18"/>
        <end position="71"/>
    </location>
</feature>
<proteinExistence type="predicted"/>
<reference evidence="2 3" key="1">
    <citation type="submission" date="2016-04" db="EMBL/GenBank/DDBJ databases">
        <title>A degradative enzymes factory behind the ericoid mycorrhizal symbiosis.</title>
        <authorList>
            <consortium name="DOE Joint Genome Institute"/>
            <person name="Martino E."/>
            <person name="Morin E."/>
            <person name="Grelet G."/>
            <person name="Kuo A."/>
            <person name="Kohler A."/>
            <person name="Daghino S."/>
            <person name="Barry K."/>
            <person name="Choi C."/>
            <person name="Cichocki N."/>
            <person name="Clum A."/>
            <person name="Copeland A."/>
            <person name="Hainaut M."/>
            <person name="Haridas S."/>
            <person name="Labutti K."/>
            <person name="Lindquist E."/>
            <person name="Lipzen A."/>
            <person name="Khouja H.-R."/>
            <person name="Murat C."/>
            <person name="Ohm R."/>
            <person name="Olson A."/>
            <person name="Spatafora J."/>
            <person name="Veneault-Fourrey C."/>
            <person name="Henrissat B."/>
            <person name="Grigoriev I."/>
            <person name="Martin F."/>
            <person name="Perotto S."/>
        </authorList>
    </citation>
    <scope>NUCLEOTIDE SEQUENCE [LARGE SCALE GENOMIC DNA]</scope>
    <source>
        <strain evidence="2 3">F</strain>
    </source>
</reference>
<dbReference type="Proteomes" id="UP000235786">
    <property type="component" value="Unassembled WGS sequence"/>
</dbReference>
<dbReference type="STRING" id="1149755.A0A2J6RKH3"/>
<evidence type="ECO:0000313" key="3">
    <source>
        <dbReference type="Proteomes" id="UP000235786"/>
    </source>
</evidence>
<feature type="compositionally biased region" description="Low complexity" evidence="1">
    <location>
        <begin position="73"/>
        <end position="89"/>
    </location>
</feature>
<accession>A0A2J6RKH3</accession>
<protein>
    <submittedName>
        <fullName evidence="2">Uncharacterized protein</fullName>
    </submittedName>
</protein>
<dbReference type="EMBL" id="KZ613947">
    <property type="protein sequence ID" value="PMD39026.1"/>
    <property type="molecule type" value="Genomic_DNA"/>
</dbReference>
<feature type="region of interest" description="Disordered" evidence="1">
    <location>
        <begin position="1"/>
        <end position="120"/>
    </location>
</feature>
<sequence length="320" mass="34776">MSNGNANGKGKSRALPQDNENPTPANEPSNSQSLFSRITASATGLTRSTFTAPTTSELSNQAATALANSGKGQALSSNNNQSSALAESSKTAQQSVHGPTSAAGSAGLRNRHHEEHIQQSENEFSSFLDGIDSFTPSEDFSTSTDRGIEDVLAERAWERPQISYVPDSRGQERTVAEQEARDGEGVLAILSSPTGLEDDFEDSLEDEDYDWGLSSEQLIQIRAMAREVFPLSEPHVGVDAENPLNLNPSLEGETPEAREHWREQWEGVLTRYTDEVWGGLLPLVKQAKQEMGNMGDEGTVKEKPTALRRLEAILAHLQKS</sequence>
<gene>
    <name evidence="2" type="ORF">L207DRAFT_513511</name>
</gene>
<dbReference type="OrthoDB" id="5337545at2759"/>
<keyword evidence="3" id="KW-1185">Reference proteome</keyword>
<evidence type="ECO:0000256" key="1">
    <source>
        <dbReference type="SAM" id="MobiDB-lite"/>
    </source>
</evidence>